<evidence type="ECO:0000313" key="1">
    <source>
        <dbReference type="EMBL" id="MBP1850121.1"/>
    </source>
</evidence>
<sequence length="88" mass="9686">MQPDELEIWALSRAEQIVLKEGMNLVHAGQWMDKQLTARSACRLRNEILRALMDALEFKDGGLAQAAAGERQAAEAANYNRAKASAAM</sequence>
<accession>A0ABS4DWP8</accession>
<protein>
    <submittedName>
        <fullName evidence="1">Uncharacterized protein</fullName>
    </submittedName>
</protein>
<comment type="caution">
    <text evidence="1">The sequence shown here is derived from an EMBL/GenBank/DDBJ whole genome shotgun (WGS) entry which is preliminary data.</text>
</comment>
<keyword evidence="2" id="KW-1185">Reference proteome</keyword>
<name>A0ABS4DWP8_9HYPH</name>
<dbReference type="EMBL" id="JAGGJU010000003">
    <property type="protein sequence ID" value="MBP1850121.1"/>
    <property type="molecule type" value="Genomic_DNA"/>
</dbReference>
<dbReference type="RefSeq" id="WP_209943728.1">
    <property type="nucleotide sequence ID" value="NZ_JAGGJU010000003.1"/>
</dbReference>
<proteinExistence type="predicted"/>
<evidence type="ECO:0000313" key="2">
    <source>
        <dbReference type="Proteomes" id="UP000759443"/>
    </source>
</evidence>
<reference evidence="1 2" key="1">
    <citation type="submission" date="2021-03" db="EMBL/GenBank/DDBJ databases">
        <title>Genomic Encyclopedia of Type Strains, Phase IV (KMG-IV): sequencing the most valuable type-strain genomes for metagenomic binning, comparative biology and taxonomic classification.</title>
        <authorList>
            <person name="Goeker M."/>
        </authorList>
    </citation>
    <scope>NUCLEOTIDE SEQUENCE [LARGE SCALE GENOMIC DNA]</scope>
    <source>
        <strain evidence="1 2">DSM 21600</strain>
    </source>
</reference>
<dbReference type="Proteomes" id="UP000759443">
    <property type="component" value="Unassembled WGS sequence"/>
</dbReference>
<organism evidence="1 2">
    <name type="scientific">Rhizobium halophytocola</name>
    <dbReference type="NCBI Taxonomy" id="735519"/>
    <lineage>
        <taxon>Bacteria</taxon>
        <taxon>Pseudomonadati</taxon>
        <taxon>Pseudomonadota</taxon>
        <taxon>Alphaproteobacteria</taxon>
        <taxon>Hyphomicrobiales</taxon>
        <taxon>Rhizobiaceae</taxon>
        <taxon>Rhizobium/Agrobacterium group</taxon>
        <taxon>Rhizobium</taxon>
    </lineage>
</organism>
<gene>
    <name evidence="1" type="ORF">J2Z17_001542</name>
</gene>